<evidence type="ECO:0000313" key="1">
    <source>
        <dbReference type="EMBL" id="BAM02511.1"/>
    </source>
</evidence>
<dbReference type="Proteomes" id="UP000007881">
    <property type="component" value="Chromosome"/>
</dbReference>
<dbReference type="AlphaFoldDB" id="I0IB73"/>
<accession>I0IB73</accession>
<keyword evidence="2" id="KW-1185">Reference proteome</keyword>
<name>I0IB73_PHYMF</name>
<protein>
    <submittedName>
        <fullName evidence="1">Uncharacterized protein</fullName>
    </submittedName>
</protein>
<gene>
    <name evidence="1" type="ordered locus">PSMK_03520</name>
</gene>
<reference evidence="1 2" key="1">
    <citation type="submission" date="2012-02" db="EMBL/GenBank/DDBJ databases">
        <title>Complete genome sequence of Phycisphaera mikurensis NBRC 102666.</title>
        <authorList>
            <person name="Ankai A."/>
            <person name="Hosoyama A."/>
            <person name="Terui Y."/>
            <person name="Sekine M."/>
            <person name="Fukai R."/>
            <person name="Kato Y."/>
            <person name="Nakamura S."/>
            <person name="Yamada-Narita S."/>
            <person name="Kawakoshi A."/>
            <person name="Fukunaga Y."/>
            <person name="Yamazaki S."/>
            <person name="Fujita N."/>
        </authorList>
    </citation>
    <scope>NUCLEOTIDE SEQUENCE [LARGE SCALE GENOMIC DNA]</scope>
    <source>
        <strain evidence="2">NBRC 102666 / KCTC 22515 / FYK2301M01</strain>
    </source>
</reference>
<evidence type="ECO:0000313" key="2">
    <source>
        <dbReference type="Proteomes" id="UP000007881"/>
    </source>
</evidence>
<dbReference type="HOGENOM" id="CLU_3294028_0_0_0"/>
<organism evidence="1 2">
    <name type="scientific">Phycisphaera mikurensis (strain NBRC 102666 / KCTC 22515 / FYK2301M01)</name>
    <dbReference type="NCBI Taxonomy" id="1142394"/>
    <lineage>
        <taxon>Bacteria</taxon>
        <taxon>Pseudomonadati</taxon>
        <taxon>Planctomycetota</taxon>
        <taxon>Phycisphaerae</taxon>
        <taxon>Phycisphaerales</taxon>
        <taxon>Phycisphaeraceae</taxon>
        <taxon>Phycisphaera</taxon>
    </lineage>
</organism>
<proteinExistence type="predicted"/>
<dbReference type="EMBL" id="AP012338">
    <property type="protein sequence ID" value="BAM02511.1"/>
    <property type="molecule type" value="Genomic_DNA"/>
</dbReference>
<sequence>MRRGYPAVQPVRAAPRPRGWQSRHVLGVAGSPRRAVPDAT</sequence>
<dbReference type="KEGG" id="phm:PSMK_03520"/>